<proteinExistence type="predicted"/>
<dbReference type="KEGG" id="vg:65122814"/>
<dbReference type="RefSeq" id="YP_010104864.1">
    <property type="nucleotide sequence ID" value="NC_055822.1"/>
</dbReference>
<evidence type="ECO:0000313" key="1">
    <source>
        <dbReference type="EMBL" id="QGH76408.1"/>
    </source>
</evidence>
<reference evidence="1 2" key="1">
    <citation type="submission" date="2019-09" db="EMBL/GenBank/DDBJ databases">
        <authorList>
            <person name="Cummings J.R."/>
            <person name="Eaglin Z.M."/>
            <person name="Kluemper A.J."/>
            <person name="Powell E.A."/>
            <person name="Stamm J."/>
            <person name="Thompson S.A."/>
            <person name="Tolsma S."/>
            <person name="Caruso S.M."/>
            <person name="Garlena R.A."/>
            <person name="Russell D.A."/>
            <person name="Pope W.H."/>
            <person name="Jacobs-Se D."/>
            <person name="Hatfull G.F."/>
        </authorList>
    </citation>
    <scope>NUCLEOTIDE SEQUENCE [LARGE SCALE GENOMIC DNA]</scope>
</reference>
<keyword evidence="2" id="KW-1185">Reference proteome</keyword>
<dbReference type="Proteomes" id="UP000375470">
    <property type="component" value="Segment"/>
</dbReference>
<organism evidence="1 2">
    <name type="scientific">Streptomyces phage Daubenski</name>
    <dbReference type="NCBI Taxonomy" id="2653725"/>
    <lineage>
        <taxon>Viruses</taxon>
        <taxon>Duplodnaviria</taxon>
        <taxon>Heunggongvirae</taxon>
        <taxon>Uroviricota</taxon>
        <taxon>Caudoviricetes</taxon>
        <taxon>Stanwilliamsviridae</taxon>
        <taxon>Boydwoodruffvirinae</taxon>
        <taxon>Samistivirus</taxon>
        <taxon>Samistivirus daubenski</taxon>
    </lineage>
</organism>
<accession>A0A5Q2WG86</accession>
<protein>
    <submittedName>
        <fullName evidence="1">Uncharacterized protein</fullName>
    </submittedName>
</protein>
<name>A0A5Q2WG86_9CAUD</name>
<evidence type="ECO:0000313" key="2">
    <source>
        <dbReference type="Proteomes" id="UP000375470"/>
    </source>
</evidence>
<gene>
    <name evidence="1" type="primary">100</name>
    <name evidence="1" type="ORF">SEA_DAUBENSKI_104</name>
</gene>
<dbReference type="GeneID" id="65122814"/>
<dbReference type="EMBL" id="MN444876">
    <property type="protein sequence ID" value="QGH76408.1"/>
    <property type="molecule type" value="Genomic_DNA"/>
</dbReference>
<sequence length="147" mass="17762">MGYYTDFTLRAEGRGAVYDKMMRDRSKITFSYSNYDFTLGDWLDRDYSENLKWYEWEKDMKQLSKEWPNVLFILDGDGEETGDLWRAWFRNGAMYKLEAKIVFETIKPDLDKHLPYDHDLDKRLGEQYKEELKDEIARLQKQLDSLD</sequence>